<organism evidence="1 2">
    <name type="scientific">Lacticaseibacillus manihotivorans DSM 13343 = JCM 12514</name>
    <dbReference type="NCBI Taxonomy" id="1423769"/>
    <lineage>
        <taxon>Bacteria</taxon>
        <taxon>Bacillati</taxon>
        <taxon>Bacillota</taxon>
        <taxon>Bacilli</taxon>
        <taxon>Lactobacillales</taxon>
        <taxon>Lactobacillaceae</taxon>
        <taxon>Lacticaseibacillus</taxon>
    </lineage>
</organism>
<comment type="caution">
    <text evidence="1">The sequence shown here is derived from an EMBL/GenBank/DDBJ whole genome shotgun (WGS) entry which is preliminary data.</text>
</comment>
<evidence type="ECO:0000313" key="2">
    <source>
        <dbReference type="Proteomes" id="UP000051790"/>
    </source>
</evidence>
<dbReference type="RefSeq" id="WP_156647294.1">
    <property type="nucleotide sequence ID" value="NZ_AZEU01000160.1"/>
</dbReference>
<proteinExistence type="predicted"/>
<dbReference type="PATRIC" id="fig|1423769.4.peg.1280"/>
<protein>
    <recommendedName>
        <fullName evidence="3">DUF2961 domain-containing protein</fullName>
    </recommendedName>
</protein>
<dbReference type="InterPro" id="IPR021345">
    <property type="entry name" value="DUF2961"/>
</dbReference>
<evidence type="ECO:0008006" key="3">
    <source>
        <dbReference type="Google" id="ProtNLM"/>
    </source>
</evidence>
<sequence>MARLSKEGEKLDSMTYEQILSRLTTLASLTELPQPNEQAGAFTSTDRRSQYDQKRDAYIDWGANLDADGDLGVFNGERLVADLDGPGVVWRIWSAAPNDGRINFYVDGENTPVFSRGFKQFFEQLTDEVSPAGFPSLCPKLSGGYNSFIPIPFNQNLKITFSEGWGQYYHITYSKLPDKTIQLPDVRTVISRLGLISLANTDRSLYDTQHYLDNDWPPAETMTILPGETRDCISLNAPGMITKLGVAVAGGGHAVNDALQKMRLKIYWDDAQTAAVNVLLGEFFGSFQATRFNSLPFVMDMGRMISHWPMPYTKARIQLVNESERAVTLSIAVVQKALNPETAVRLMRFHSKETAGNFLNKSPERFQDKGDRWPDFPVLICQNTPGRFCGMHLMVENRWSEPATKPQSWWYGHGDRKTLDWWWGEGDEKFFVDGEKMPSTFGTGTEDYIGYAWAAEPPFSKFESAFANQTELPLDGNGNTSVSRYQIADNIPFQDCFEAYLEKYKPDHWDGNVCHYRVVPYWYQRAGTDDRY</sequence>
<dbReference type="Proteomes" id="UP000051790">
    <property type="component" value="Unassembled WGS sequence"/>
</dbReference>
<dbReference type="Gene3D" id="2.60.120.1390">
    <property type="match status" value="3"/>
</dbReference>
<name>A0A0R1QHL7_9LACO</name>
<dbReference type="AlphaFoldDB" id="A0A0R1QHL7"/>
<keyword evidence="2" id="KW-1185">Reference proteome</keyword>
<reference evidence="1 2" key="1">
    <citation type="journal article" date="2015" name="Genome Announc.">
        <title>Expanding the biotechnology potential of lactobacilli through comparative genomics of 213 strains and associated genera.</title>
        <authorList>
            <person name="Sun Z."/>
            <person name="Harris H.M."/>
            <person name="McCann A."/>
            <person name="Guo C."/>
            <person name="Argimon S."/>
            <person name="Zhang W."/>
            <person name="Yang X."/>
            <person name="Jeffery I.B."/>
            <person name="Cooney J.C."/>
            <person name="Kagawa T.F."/>
            <person name="Liu W."/>
            <person name="Song Y."/>
            <person name="Salvetti E."/>
            <person name="Wrobel A."/>
            <person name="Rasinkangas P."/>
            <person name="Parkhill J."/>
            <person name="Rea M.C."/>
            <person name="O'Sullivan O."/>
            <person name="Ritari J."/>
            <person name="Douillard F.P."/>
            <person name="Paul Ross R."/>
            <person name="Yang R."/>
            <person name="Briner A.E."/>
            <person name="Felis G.E."/>
            <person name="de Vos W.M."/>
            <person name="Barrangou R."/>
            <person name="Klaenhammer T.R."/>
            <person name="Caufield P.W."/>
            <person name="Cui Y."/>
            <person name="Zhang H."/>
            <person name="O'Toole P.W."/>
        </authorList>
    </citation>
    <scope>NUCLEOTIDE SEQUENCE [LARGE SCALE GENOMIC DNA]</scope>
    <source>
        <strain evidence="1 2">DSM 13343</strain>
    </source>
</reference>
<evidence type="ECO:0000313" key="1">
    <source>
        <dbReference type="EMBL" id="KRL44285.1"/>
    </source>
</evidence>
<dbReference type="EMBL" id="AZEU01000160">
    <property type="protein sequence ID" value="KRL44285.1"/>
    <property type="molecule type" value="Genomic_DNA"/>
</dbReference>
<gene>
    <name evidence="1" type="ORF">FD01_GL001185</name>
</gene>
<dbReference type="OrthoDB" id="2518538at2"/>
<accession>A0A0R1QHL7</accession>
<dbReference type="Pfam" id="PF11175">
    <property type="entry name" value="DUF2961"/>
    <property type="match status" value="1"/>
</dbReference>